<dbReference type="InterPro" id="IPR029479">
    <property type="entry name" value="Nitroreductase"/>
</dbReference>
<name>A0A1X9NJH3_9GAMM</name>
<evidence type="ECO:0000256" key="1">
    <source>
        <dbReference type="ARBA" id="ARBA00022630"/>
    </source>
</evidence>
<keyword evidence="6" id="KW-1185">Reference proteome</keyword>
<dbReference type="EMBL" id="CP019343">
    <property type="protein sequence ID" value="ARN75995.1"/>
    <property type="molecule type" value="Genomic_DNA"/>
</dbReference>
<dbReference type="Gene3D" id="3.40.109.10">
    <property type="entry name" value="NADH Oxidase"/>
    <property type="match status" value="1"/>
</dbReference>
<dbReference type="PANTHER" id="PTHR23026">
    <property type="entry name" value="NADPH NITROREDUCTASE"/>
    <property type="match status" value="1"/>
</dbReference>
<gene>
    <name evidence="5" type="ORF">BST96_18990</name>
</gene>
<evidence type="ECO:0000256" key="3">
    <source>
        <dbReference type="ARBA" id="ARBA00023002"/>
    </source>
</evidence>
<sequence length="229" mass="25643">MSVSQTVSQQQVFSDIVSQRRSVRGFLPEPVPQALLNTVFELAQKAPSNCNTQPWQVYILSGEKRHQLASRLTESMDRGTINMDFEYEGKYQGVYRERQFDSAMQLYGAMGIERDDKAGRHQAFLDNFNFFGAPHVAFLFLPEPFGLREAADIGLYAQNLMLALTAHGLASCPQTALSFDANTVREVAGIEANNKLLFGISFGYEDKDYPANQCRVGRAGLDESVHFLE</sequence>
<dbReference type="InterPro" id="IPR050627">
    <property type="entry name" value="Nitroreductase/BluB"/>
</dbReference>
<evidence type="ECO:0000256" key="2">
    <source>
        <dbReference type="ARBA" id="ARBA00022643"/>
    </source>
</evidence>
<dbReference type="GO" id="GO:0016491">
    <property type="term" value="F:oxidoreductase activity"/>
    <property type="evidence" value="ECO:0007669"/>
    <property type="project" value="UniProtKB-KW"/>
</dbReference>
<keyword evidence="3" id="KW-0560">Oxidoreductase</keyword>
<evidence type="ECO:0000313" key="6">
    <source>
        <dbReference type="Proteomes" id="UP000193450"/>
    </source>
</evidence>
<feature type="domain" description="Nitroreductase" evidence="4">
    <location>
        <begin position="18"/>
        <end position="204"/>
    </location>
</feature>
<accession>A0A1X9NJH3</accession>
<keyword evidence="2" id="KW-0288">FMN</keyword>
<evidence type="ECO:0000313" key="5">
    <source>
        <dbReference type="EMBL" id="ARN75995.1"/>
    </source>
</evidence>
<dbReference type="AlphaFoldDB" id="A0A1X9NJH3"/>
<dbReference type="STRING" id="716816.BST96_18990"/>
<dbReference type="Proteomes" id="UP000193450">
    <property type="component" value="Chromosome"/>
</dbReference>
<keyword evidence="1" id="KW-0285">Flavoprotein</keyword>
<dbReference type="SUPFAM" id="SSF55469">
    <property type="entry name" value="FMN-dependent nitroreductase-like"/>
    <property type="match status" value="1"/>
</dbReference>
<proteinExistence type="predicted"/>
<protein>
    <submittedName>
        <fullName evidence="5">Nitroreductase</fullName>
    </submittedName>
</protein>
<dbReference type="InterPro" id="IPR000415">
    <property type="entry name" value="Nitroreductase-like"/>
</dbReference>
<organism evidence="5 6">
    <name type="scientific">Oceanicoccus sagamiensis</name>
    <dbReference type="NCBI Taxonomy" id="716816"/>
    <lineage>
        <taxon>Bacteria</taxon>
        <taxon>Pseudomonadati</taxon>
        <taxon>Pseudomonadota</taxon>
        <taxon>Gammaproteobacteria</taxon>
        <taxon>Cellvibrionales</taxon>
        <taxon>Spongiibacteraceae</taxon>
        <taxon>Oceanicoccus</taxon>
    </lineage>
</organism>
<dbReference type="RefSeq" id="WP_085760198.1">
    <property type="nucleotide sequence ID" value="NZ_CP019343.1"/>
</dbReference>
<dbReference type="KEGG" id="osg:BST96_18990"/>
<dbReference type="CDD" id="cd02136">
    <property type="entry name" value="PnbA_NfnB-like"/>
    <property type="match status" value="1"/>
</dbReference>
<dbReference type="Pfam" id="PF00881">
    <property type="entry name" value="Nitroreductase"/>
    <property type="match status" value="1"/>
</dbReference>
<evidence type="ECO:0000259" key="4">
    <source>
        <dbReference type="Pfam" id="PF00881"/>
    </source>
</evidence>
<dbReference type="PANTHER" id="PTHR23026:SF90">
    <property type="entry name" value="IODOTYROSINE DEIODINASE 1"/>
    <property type="match status" value="1"/>
</dbReference>
<reference evidence="5 6" key="1">
    <citation type="submission" date="2016-11" db="EMBL/GenBank/DDBJ databases">
        <title>Trade-off between light-utilization and light-protection in marine flavobacteria.</title>
        <authorList>
            <person name="Kumagai Y."/>
        </authorList>
    </citation>
    <scope>NUCLEOTIDE SEQUENCE [LARGE SCALE GENOMIC DNA]</scope>
    <source>
        <strain evidence="5 6">NBRC 107125</strain>
    </source>
</reference>
<dbReference type="OrthoDB" id="9802510at2"/>